<feature type="transmembrane region" description="Helical" evidence="2">
    <location>
        <begin position="77"/>
        <end position="98"/>
    </location>
</feature>
<evidence type="ECO:0000256" key="2">
    <source>
        <dbReference type="SAM" id="Phobius"/>
    </source>
</evidence>
<organism evidence="4 7">
    <name type="scientific">Plasmodium ovale wallikeri</name>
    <dbReference type="NCBI Taxonomy" id="864142"/>
    <lineage>
        <taxon>Eukaryota</taxon>
        <taxon>Sar</taxon>
        <taxon>Alveolata</taxon>
        <taxon>Apicomplexa</taxon>
        <taxon>Aconoidasida</taxon>
        <taxon>Haemosporida</taxon>
        <taxon>Plasmodiidae</taxon>
        <taxon>Plasmodium</taxon>
        <taxon>Plasmodium (Plasmodium)</taxon>
    </lineage>
</organism>
<evidence type="ECO:0000313" key="5">
    <source>
        <dbReference type="EMBL" id="SBT35708.1"/>
    </source>
</evidence>
<feature type="region of interest" description="Disordered" evidence="1">
    <location>
        <begin position="106"/>
        <end position="151"/>
    </location>
</feature>
<feature type="signal peptide" evidence="3">
    <location>
        <begin position="1"/>
        <end position="21"/>
    </location>
</feature>
<keyword evidence="3" id="KW-0732">Signal</keyword>
<dbReference type="Proteomes" id="UP000078550">
    <property type="component" value="Unassembled WGS sequence"/>
</dbReference>
<evidence type="ECO:0000313" key="4">
    <source>
        <dbReference type="EMBL" id="SBT35259.1"/>
    </source>
</evidence>
<keyword evidence="7" id="KW-1185">Reference proteome</keyword>
<accession>A0A1A8YUQ5</accession>
<evidence type="ECO:0000256" key="1">
    <source>
        <dbReference type="SAM" id="MobiDB-lite"/>
    </source>
</evidence>
<feature type="compositionally biased region" description="Low complexity" evidence="1">
    <location>
        <begin position="142"/>
        <end position="151"/>
    </location>
</feature>
<dbReference type="EMBL" id="FLRE01000105">
    <property type="protein sequence ID" value="SBT35708.1"/>
    <property type="molecule type" value="Genomic_DNA"/>
</dbReference>
<keyword evidence="2" id="KW-0472">Membrane</keyword>
<dbReference type="Proteomes" id="UP000078555">
    <property type="component" value="Unassembled WGS sequence"/>
</dbReference>
<evidence type="ECO:0000313" key="6">
    <source>
        <dbReference type="Proteomes" id="UP000078550"/>
    </source>
</evidence>
<keyword evidence="2" id="KW-0812">Transmembrane</keyword>
<reference evidence="6" key="2">
    <citation type="submission" date="2016-05" db="EMBL/GenBank/DDBJ databases">
        <authorList>
            <person name="Naeem Raeece"/>
        </authorList>
    </citation>
    <scope>NUCLEOTIDE SEQUENCE [LARGE SCALE GENOMIC DNA]</scope>
</reference>
<dbReference type="EMBL" id="FLRD01000080">
    <property type="protein sequence ID" value="SBT35259.1"/>
    <property type="molecule type" value="Genomic_DNA"/>
</dbReference>
<name>A0A1A8YUQ5_PLAOA</name>
<reference evidence="4" key="1">
    <citation type="submission" date="2016-05" db="EMBL/GenBank/DDBJ databases">
        <authorList>
            <person name="Lavstsen T."/>
            <person name="Jespersen J.S."/>
        </authorList>
    </citation>
    <scope>NUCLEOTIDE SEQUENCE [LARGE SCALE GENOMIC DNA]</scope>
</reference>
<protein>
    <submittedName>
        <fullName evidence="4">Exported protein 1, putative (EXP1)</fullName>
    </submittedName>
</protein>
<proteinExistence type="predicted"/>
<evidence type="ECO:0000256" key="3">
    <source>
        <dbReference type="SAM" id="SignalP"/>
    </source>
</evidence>
<sequence>MKLVSAFFLFFLIFLVENTLGDNIIGGGNSVPKKKVQKRAPEPLIDVHELIGDMVKKEEELVKLSKKKSTYKTATTILATALGVVSALLLGGTGLVLYNTERGRHPFKIGSSNNDNAAPPAPQGPEPQAAPAHDVGSGSGSGSDSSSSGSE</sequence>
<dbReference type="AlphaFoldDB" id="A0A1A8YUQ5"/>
<keyword evidence="2" id="KW-1133">Transmembrane helix</keyword>
<evidence type="ECO:0000313" key="7">
    <source>
        <dbReference type="Proteomes" id="UP000078555"/>
    </source>
</evidence>
<reference evidence="7" key="3">
    <citation type="submission" date="2016-05" db="EMBL/GenBank/DDBJ databases">
        <authorList>
            <person name="Naeem R."/>
        </authorList>
    </citation>
    <scope>NUCLEOTIDE SEQUENCE [LARGE SCALE GENOMIC DNA]</scope>
</reference>
<gene>
    <name evidence="4" type="ORF">POVWA1_026420</name>
    <name evidence="5" type="ORF">POVWA2_026420</name>
</gene>
<dbReference type="Pfam" id="PF06589">
    <property type="entry name" value="CRA"/>
    <property type="match status" value="1"/>
</dbReference>
<feature type="chain" id="PRO_5015059935" evidence="3">
    <location>
        <begin position="22"/>
        <end position="151"/>
    </location>
</feature>